<keyword evidence="3" id="KW-1185">Reference proteome</keyword>
<accession>A0ABW7FFK9</accession>
<feature type="region of interest" description="Disordered" evidence="1">
    <location>
        <begin position="23"/>
        <end position="59"/>
    </location>
</feature>
<organism evidence="2 3">
    <name type="scientific">Pelomonas margarita</name>
    <dbReference type="NCBI Taxonomy" id="3299031"/>
    <lineage>
        <taxon>Bacteria</taxon>
        <taxon>Pseudomonadati</taxon>
        <taxon>Pseudomonadota</taxon>
        <taxon>Betaproteobacteria</taxon>
        <taxon>Burkholderiales</taxon>
        <taxon>Sphaerotilaceae</taxon>
        <taxon>Roseateles</taxon>
    </lineage>
</organism>
<evidence type="ECO:0000313" key="2">
    <source>
        <dbReference type="EMBL" id="MFG6440499.1"/>
    </source>
</evidence>
<name>A0ABW7FFK9_9BURK</name>
<sequence>MGEQKRSAASAADNLELWPHLDGEHSAAVEAPRQGVGGRQASRRPPTGGGGYLDGRSPSKVAGPVFDGSLSLADPLMLELAEIGLSTMWLGVAQFLGYERFLGFWRHLSAEPRALTGDGQILVELRDFASYERYQSNLYIRALRAAGLPCSVIWATVRAHLGDERSQRAITKITSDSWAESHMAARNAPQVSSIVVAQIQQSASSGGDLFPRELEHALLADACLKATPAADVPARDPRIAELIDIGMSELWINVAHLIGYDDFVALWAAWSAEPSLRGRSNAIELRLRTIRAFEKYQRNRYIETLVAAGLKPSQIYTMLQTKLGESMSFRHLKRLTNKAKVLG</sequence>
<proteinExistence type="predicted"/>
<comment type="caution">
    <text evidence="2">The sequence shown here is derived from an EMBL/GenBank/DDBJ whole genome shotgun (WGS) entry which is preliminary data.</text>
</comment>
<evidence type="ECO:0000313" key="3">
    <source>
        <dbReference type="Proteomes" id="UP001606301"/>
    </source>
</evidence>
<dbReference type="EMBL" id="JBIGHW010000003">
    <property type="protein sequence ID" value="MFG6440499.1"/>
    <property type="molecule type" value="Genomic_DNA"/>
</dbReference>
<gene>
    <name evidence="2" type="ORF">ACG0Z3_07370</name>
</gene>
<evidence type="ECO:0000256" key="1">
    <source>
        <dbReference type="SAM" id="MobiDB-lite"/>
    </source>
</evidence>
<dbReference type="RefSeq" id="WP_394396629.1">
    <property type="nucleotide sequence ID" value="NZ_JBIGHW010000003.1"/>
</dbReference>
<protein>
    <submittedName>
        <fullName evidence="2">Uncharacterized protein</fullName>
    </submittedName>
</protein>
<dbReference type="Proteomes" id="UP001606301">
    <property type="component" value="Unassembled WGS sequence"/>
</dbReference>
<reference evidence="2 3" key="1">
    <citation type="submission" date="2024-08" db="EMBL/GenBank/DDBJ databases">
        <authorList>
            <person name="Lu H."/>
        </authorList>
    </citation>
    <scope>NUCLEOTIDE SEQUENCE [LARGE SCALE GENOMIC DNA]</scope>
    <source>
        <strain evidence="2 3">LKC17W</strain>
    </source>
</reference>